<feature type="transmembrane region" description="Helical" evidence="2">
    <location>
        <begin position="156"/>
        <end position="179"/>
    </location>
</feature>
<name>A0A239LKN2_9ACTN</name>
<feature type="compositionally biased region" description="Basic and acidic residues" evidence="1">
    <location>
        <begin position="10"/>
        <end position="19"/>
    </location>
</feature>
<keyword evidence="2" id="KW-0812">Transmembrane</keyword>
<keyword evidence="3" id="KW-0808">Transferase</keyword>
<dbReference type="EMBL" id="FZOF01000020">
    <property type="protein sequence ID" value="SNT30219.1"/>
    <property type="molecule type" value="Genomic_DNA"/>
</dbReference>
<dbReference type="PANTHER" id="PTHR47371:SF3">
    <property type="entry name" value="PHOSPHOGLYCEROL TRANSFERASE I"/>
    <property type="match status" value="1"/>
</dbReference>
<feature type="transmembrane region" description="Helical" evidence="2">
    <location>
        <begin position="132"/>
        <end position="149"/>
    </location>
</feature>
<reference evidence="3 4" key="1">
    <citation type="submission" date="2017-06" db="EMBL/GenBank/DDBJ databases">
        <authorList>
            <person name="Kim H.J."/>
            <person name="Triplett B.A."/>
        </authorList>
    </citation>
    <scope>NUCLEOTIDE SEQUENCE [LARGE SCALE GENOMIC DNA]</scope>
    <source>
        <strain evidence="3 4">CGMCC 4.1858</strain>
    </source>
</reference>
<feature type="compositionally biased region" description="Pro residues" evidence="1">
    <location>
        <begin position="72"/>
        <end position="81"/>
    </location>
</feature>
<feature type="transmembrane region" description="Helical" evidence="2">
    <location>
        <begin position="211"/>
        <end position="238"/>
    </location>
</feature>
<dbReference type="InterPro" id="IPR017850">
    <property type="entry name" value="Alkaline_phosphatase_core_sf"/>
</dbReference>
<proteinExistence type="predicted"/>
<dbReference type="InterPro" id="IPR050448">
    <property type="entry name" value="OpgB/LTA_synthase_biosynth"/>
</dbReference>
<dbReference type="GO" id="GO:0016740">
    <property type="term" value="F:transferase activity"/>
    <property type="evidence" value="ECO:0007669"/>
    <property type="project" value="UniProtKB-KW"/>
</dbReference>
<dbReference type="OrthoDB" id="1376015at2"/>
<dbReference type="SUPFAM" id="SSF53649">
    <property type="entry name" value="Alkaline phosphatase-like"/>
    <property type="match status" value="1"/>
</dbReference>
<dbReference type="AlphaFoldDB" id="A0A239LKN2"/>
<keyword evidence="4" id="KW-1185">Reference proteome</keyword>
<dbReference type="Gene3D" id="3.40.720.10">
    <property type="entry name" value="Alkaline Phosphatase, subunit A"/>
    <property type="match status" value="1"/>
</dbReference>
<evidence type="ECO:0000313" key="4">
    <source>
        <dbReference type="Proteomes" id="UP000198280"/>
    </source>
</evidence>
<evidence type="ECO:0000256" key="2">
    <source>
        <dbReference type="SAM" id="Phobius"/>
    </source>
</evidence>
<keyword evidence="2" id="KW-0472">Membrane</keyword>
<organism evidence="3 4">
    <name type="scientific">Actinacidiphila glaucinigra</name>
    <dbReference type="NCBI Taxonomy" id="235986"/>
    <lineage>
        <taxon>Bacteria</taxon>
        <taxon>Bacillati</taxon>
        <taxon>Actinomycetota</taxon>
        <taxon>Actinomycetes</taxon>
        <taxon>Kitasatosporales</taxon>
        <taxon>Streptomycetaceae</taxon>
        <taxon>Actinacidiphila</taxon>
    </lineage>
</organism>
<sequence>MSLSSAHQRPAKDQADSKEQPPPGDAPEEAVAEPAPEDAAEAAGPEAAPAPDDGPDAEQTHAEDPAEAAPAEPEPTDPAPAPTSKNALARWRERHPGVTRGLSWSLTALAAVLVLFAFLMPERLPQLTASRFARVPAEPILLAALLLVLPPRPRRVVAVVSGVLLGLLVLLDCVNMGFYQTLERPFHPLFDWPLFSDGLSFLKDSAGEATAYGALAGALLAVLVLLVLMPLAIVRLVTVMLRHPSVARRGTLVAGVVWMTCATLGIQVSGLNLAAKDAGLRVRSQVGMVRQGLADRKVFAEKVADDPFAKVPPDRLLSGLRGKDVIFTFIESYGRGAVEDPAMAPGVDAVLRDGTRQLADAGFSARSGWLTSPVTGGGSWLAHTTFLSGLWVQDQQRYRYVSSSDRMTLTSAFKRTGDFRTVGMMPGVTRAWPEGKFFGLDHIHDSRSMGYQGPKFSWSPVPDQYTLSAFERLEHGKASNQPMMSEIILTSSHNPWAPIPRMIDWDRVGDGSVYDAIEKEGKDPKEVWKDPKQVRQEYGNAIQYSLKSLVEFVTKYGNENTVLVFLGDHQPVSTVVGVDASRDVPIAIVAHDPKVLDQVSGWGWSDGLQPEHDAPVWRMDSFRDRFLNAFSAPRP</sequence>
<accession>A0A239LKN2</accession>
<protein>
    <submittedName>
        <fullName evidence="3">Phosphoglycerol transferase MdoB</fullName>
    </submittedName>
</protein>
<feature type="compositionally biased region" description="Acidic residues" evidence="1">
    <location>
        <begin position="26"/>
        <end position="40"/>
    </location>
</feature>
<evidence type="ECO:0000313" key="3">
    <source>
        <dbReference type="EMBL" id="SNT30219.1"/>
    </source>
</evidence>
<keyword evidence="2" id="KW-1133">Transmembrane helix</keyword>
<dbReference type="Proteomes" id="UP000198280">
    <property type="component" value="Unassembled WGS sequence"/>
</dbReference>
<dbReference type="RefSeq" id="WP_089227019.1">
    <property type="nucleotide sequence ID" value="NZ_FZOF01000020.1"/>
</dbReference>
<feature type="region of interest" description="Disordered" evidence="1">
    <location>
        <begin position="1"/>
        <end position="86"/>
    </location>
</feature>
<feature type="transmembrane region" description="Helical" evidence="2">
    <location>
        <begin position="101"/>
        <end position="120"/>
    </location>
</feature>
<feature type="compositionally biased region" description="Low complexity" evidence="1">
    <location>
        <begin position="41"/>
        <end position="51"/>
    </location>
</feature>
<evidence type="ECO:0000256" key="1">
    <source>
        <dbReference type="SAM" id="MobiDB-lite"/>
    </source>
</evidence>
<feature type="transmembrane region" description="Helical" evidence="2">
    <location>
        <begin position="250"/>
        <end position="275"/>
    </location>
</feature>
<dbReference type="PANTHER" id="PTHR47371">
    <property type="entry name" value="LIPOTEICHOIC ACID SYNTHASE"/>
    <property type="match status" value="1"/>
</dbReference>
<gene>
    <name evidence="3" type="ORF">SAMN05216252_12027</name>
</gene>